<accession>B9KA97</accession>
<feature type="transmembrane region" description="Helical" evidence="1">
    <location>
        <begin position="26"/>
        <end position="48"/>
    </location>
</feature>
<keyword evidence="1" id="KW-0472">Membrane</keyword>
<dbReference type="RefSeq" id="WP_015920118.1">
    <property type="nucleotide sequence ID" value="NZ_CP001128.1"/>
</dbReference>
<evidence type="ECO:0000256" key="1">
    <source>
        <dbReference type="SAM" id="Phobius"/>
    </source>
</evidence>
<gene>
    <name evidence="2" type="ordered locus">CTN_1704</name>
</gene>
<dbReference type="HOGENOM" id="CLU_186987_0_0_0"/>
<sequence>MWRKEEIELPAKVNQKSRVLVFSHQLVFTIIMVVMLIFMGITALRMGVLTFQLTQANRQLEIKIEEMKTTYQTLREEFNHISSYFDVVHPAE</sequence>
<proteinExistence type="predicted"/>
<keyword evidence="1" id="KW-1133">Transmembrane helix</keyword>
<evidence type="ECO:0000313" key="2">
    <source>
        <dbReference type="EMBL" id="ACM23880.1"/>
    </source>
</evidence>
<organism evidence="2 3">
    <name type="scientific">Thermotoga neapolitana (strain ATCC 49049 / DSM 4359 / NBRC 107923 / NS-E)</name>
    <dbReference type="NCBI Taxonomy" id="309803"/>
    <lineage>
        <taxon>Bacteria</taxon>
        <taxon>Thermotogati</taxon>
        <taxon>Thermotogota</taxon>
        <taxon>Thermotogae</taxon>
        <taxon>Thermotogales</taxon>
        <taxon>Thermotogaceae</taxon>
        <taxon>Thermotoga</taxon>
    </lineage>
</organism>
<dbReference type="EMBL" id="CP000916">
    <property type="protein sequence ID" value="ACM23880.1"/>
    <property type="molecule type" value="Genomic_DNA"/>
</dbReference>
<dbReference type="STRING" id="309803.CTN_1704"/>
<reference evidence="2 3" key="1">
    <citation type="journal article" date="2009" name="Biosci. Biotechnol. Biochem.">
        <title>WeGAS: a web-based microbial genome annotation system.</title>
        <authorList>
            <person name="Lee D."/>
            <person name="Seo H."/>
            <person name="Park C."/>
            <person name="Park K."/>
        </authorList>
    </citation>
    <scope>NUCLEOTIDE SEQUENCE [LARGE SCALE GENOMIC DNA]</scope>
    <source>
        <strain evidence="3">ATCC 49049 / DSM 4359 / NBRC 107923 / NS-E</strain>
    </source>
</reference>
<keyword evidence="3" id="KW-1185">Reference proteome</keyword>
<dbReference type="AlphaFoldDB" id="B9KA97"/>
<dbReference type="KEGG" id="tna:CTN_1704"/>
<name>B9KA97_THENN</name>
<dbReference type="Proteomes" id="UP000000445">
    <property type="component" value="Chromosome"/>
</dbReference>
<protein>
    <submittedName>
        <fullName evidence="2">Uncharacterized protein</fullName>
    </submittedName>
</protein>
<evidence type="ECO:0000313" key="3">
    <source>
        <dbReference type="Proteomes" id="UP000000445"/>
    </source>
</evidence>
<keyword evidence="1" id="KW-0812">Transmembrane</keyword>